<proteinExistence type="predicted"/>
<dbReference type="EMBL" id="MIHA01000006">
    <property type="protein sequence ID" value="ODQ90346.1"/>
    <property type="molecule type" value="Genomic_DNA"/>
</dbReference>
<dbReference type="Proteomes" id="UP000094053">
    <property type="component" value="Unassembled WGS sequence"/>
</dbReference>
<name>A0A1E3RKE4_MYCFV</name>
<protein>
    <submittedName>
        <fullName evidence="1">Uncharacterized protein</fullName>
    </submittedName>
</protein>
<keyword evidence="2" id="KW-1185">Reference proteome</keyword>
<evidence type="ECO:0000313" key="2">
    <source>
        <dbReference type="Proteomes" id="UP000094053"/>
    </source>
</evidence>
<gene>
    <name evidence="1" type="ORF">BHQ18_09790</name>
</gene>
<dbReference type="AlphaFoldDB" id="A0A1E3RKE4"/>
<sequence>MLLIPGGFARLAGLDAALLRLGLPARVESVRLAEVHGIVLVLGFVGVAVRASVRQTIGAPV</sequence>
<accession>A0A1E3RKE4</accession>
<organism evidence="1 2">
    <name type="scientific">Mycolicibacterium flavescens</name>
    <name type="common">Mycobacterium flavescens</name>
    <dbReference type="NCBI Taxonomy" id="1776"/>
    <lineage>
        <taxon>Bacteria</taxon>
        <taxon>Bacillati</taxon>
        <taxon>Actinomycetota</taxon>
        <taxon>Actinomycetes</taxon>
        <taxon>Mycobacteriales</taxon>
        <taxon>Mycobacteriaceae</taxon>
        <taxon>Mycolicibacterium</taxon>
    </lineage>
</organism>
<comment type="caution">
    <text evidence="1">The sequence shown here is derived from an EMBL/GenBank/DDBJ whole genome shotgun (WGS) entry which is preliminary data.</text>
</comment>
<evidence type="ECO:0000313" key="1">
    <source>
        <dbReference type="EMBL" id="ODQ90346.1"/>
    </source>
</evidence>
<reference evidence="2" key="1">
    <citation type="submission" date="2016-09" db="EMBL/GenBank/DDBJ databases">
        <authorList>
            <person name="Greninger A.L."/>
            <person name="Jerome K.R."/>
            <person name="Mcnair B."/>
            <person name="Wallis C."/>
            <person name="Fang F."/>
        </authorList>
    </citation>
    <scope>NUCLEOTIDE SEQUENCE [LARGE SCALE GENOMIC DNA]</scope>
    <source>
        <strain evidence="2">M6</strain>
    </source>
</reference>
<dbReference type="STRING" id="1776.BHQ18_09790"/>